<dbReference type="InterPro" id="IPR014031">
    <property type="entry name" value="Ketoacyl_synth_C"/>
</dbReference>
<dbReference type="Pfam" id="PF00698">
    <property type="entry name" value="Acyl_transf_1"/>
    <property type="match status" value="2"/>
</dbReference>
<dbReference type="Pfam" id="PF14765">
    <property type="entry name" value="PS-DH"/>
    <property type="match status" value="2"/>
</dbReference>
<dbReference type="RefSeq" id="WP_239109193.1">
    <property type="nucleotide sequence ID" value="NZ_BOOF01000066.1"/>
</dbReference>
<evidence type="ECO:0000256" key="10">
    <source>
        <dbReference type="SAM" id="MobiDB-lite"/>
    </source>
</evidence>
<dbReference type="Pfam" id="PF16197">
    <property type="entry name" value="KAsynt_C_assoc"/>
    <property type="match status" value="1"/>
</dbReference>
<feature type="region of interest" description="Disordered" evidence="10">
    <location>
        <begin position="1043"/>
        <end position="1071"/>
    </location>
</feature>
<dbReference type="InterPro" id="IPR011032">
    <property type="entry name" value="GroES-like_sf"/>
</dbReference>
<dbReference type="SUPFAM" id="SSF50129">
    <property type="entry name" value="GroES-like"/>
    <property type="match status" value="1"/>
</dbReference>
<dbReference type="InterPro" id="IPR050091">
    <property type="entry name" value="PKS_NRPS_Biosynth_Enz"/>
</dbReference>
<evidence type="ECO:0000256" key="8">
    <source>
        <dbReference type="ARBA" id="ARBA00023315"/>
    </source>
</evidence>
<dbReference type="Pfam" id="PF13602">
    <property type="entry name" value="ADH_zinc_N_2"/>
    <property type="match status" value="1"/>
</dbReference>
<dbReference type="SUPFAM" id="SSF53901">
    <property type="entry name" value="Thiolase-like"/>
    <property type="match status" value="2"/>
</dbReference>
<feature type="region of interest" description="C-terminal hotdog fold" evidence="9">
    <location>
        <begin position="1073"/>
        <end position="1244"/>
    </location>
</feature>
<dbReference type="InterPro" id="IPR020807">
    <property type="entry name" value="PKS_DH"/>
</dbReference>
<evidence type="ECO:0008006" key="16">
    <source>
        <dbReference type="Google" id="ProtNLM"/>
    </source>
</evidence>
<dbReference type="PROSITE" id="PS00606">
    <property type="entry name" value="KS3_1"/>
    <property type="match status" value="2"/>
</dbReference>
<dbReference type="InterPro" id="IPR013968">
    <property type="entry name" value="PKS_KR"/>
</dbReference>
<dbReference type="SUPFAM" id="SSF51735">
    <property type="entry name" value="NAD(P)-binding Rossmann-fold domains"/>
    <property type="match status" value="3"/>
</dbReference>
<feature type="active site" description="Proton acceptor; for dehydratase activity" evidence="9">
    <location>
        <position position="961"/>
    </location>
</feature>
<feature type="domain" description="Ketosynthase family 3 (KS3)" evidence="12">
    <location>
        <begin position="33"/>
        <end position="459"/>
    </location>
</feature>
<dbReference type="InterPro" id="IPR049552">
    <property type="entry name" value="PKS_DH_N"/>
</dbReference>
<dbReference type="InterPro" id="IPR057326">
    <property type="entry name" value="KR_dom"/>
</dbReference>
<evidence type="ECO:0000313" key="15">
    <source>
        <dbReference type="Proteomes" id="UP000660454"/>
    </source>
</evidence>
<organism evidence="14 15">
    <name type="scientific">Microbispora siamensis</name>
    <dbReference type="NCBI Taxonomy" id="564413"/>
    <lineage>
        <taxon>Bacteria</taxon>
        <taxon>Bacillati</taxon>
        <taxon>Actinomycetota</taxon>
        <taxon>Actinomycetes</taxon>
        <taxon>Streptosporangiales</taxon>
        <taxon>Streptosporangiaceae</taxon>
        <taxon>Microbispora</taxon>
    </lineage>
</organism>
<sequence length="3492" mass="360237">MANEDKLRDYLRRTTADLLRARAELERLEQAAHEPLAIVAMACRYPGGVRTPEDLWRLVESGTDAITPFPRDRGWPLHELFDPDPDREGTSYASEGGFLHDAAGFDAELFGISPREALAVDPQQRLLLQAAWEVFERAGLDPRGLSGERIGVFVGVMYSDYGSRHVRAPEGFEGFIGTGSAGSIASGRIAYAFGLQGPAVTLDTACSSSLVALHYAAQAVRRGDCDLAVAGGATVMATPATFVEFSRQRGLAPDGRCKAYAAAADGTGWAEGVGLVLVERLSEARRRGHPVVAVLRGSAVNSDGASSRLSAPNGAAQQRVIRAALADAGLGPEEVDAVEGHGTGTGLGDPIEANALMEVYGRARAADDPVWLGSLKSNIGHSQAAAGVGGVIKMALAMRHGVLPASLHIDEPTPHVDWAAGGLAPLTAARPWPDRDRPRRAAVSSFGISGTNAHVIVEQPPAAETGTPEAPDAERPVVWTVSGHTEAALRAQLGRLRRWAEDHPGADPADVAHTLRTARADLPHRAVVVGTDLRGLTGGLAALEEGLPSPRAVSGEAQAPDGGRVRPVFVFPGQGSQWAGMARELFAASEPFREEMLRCAAALAPHVDWDLVEVVTSPEGGAADLLNRVDVVQPALFAVMASLTAAWRSLGVEPAAVVGHSQGEIAAAYAAGVLDLADAAALVARRSRAIADIAGGGAMASVELPAAEVRRRLGDLDGVAVAALNGPAATVVSGEAGAVRELVARCEAEGVRARLVPVDYASHSPAVEPLRDTLLARLSGIRPRSGGTPFYSTVVVGELDGATLDAAYWYDNLREPVRLGETVAALIAAGHRCFLEVSPHPVLAAPLRDTAEEAGVEADVVATLRRDDGGLDRLLTSAGSLFAAGVPVEWGPFAAGRVLDLPTYAFQERRYWLDTVTAGPAGPAGLPLTGHPVLGVAVEDAAGGRVLFSGALPAGGWARQHRLGERALLPGSALVELALAAGERVGLPVVEDVTLVAPVETAGPVQVQLEVENAPGGAAFTIHARTGEGDAAGAWRLHASGSLRAESPPGAAPAGTGQTRPDGPPGEWVPEGAEPIDVAAGYDRLAEAGVHYGPALRAVRAAWRRDGELFAELAVPASPAPVPTASIPVTAVGTSAAGGAAPAHEPAPPPPGEEGFALHPAVLDGAVQAAFLDRVARDDGPSEVVVPFAWSGVRAYAPAGGPLRARLVQTGPDTFTAILTDDDGRVVLTADEVRVRPAPEEAGREAAPAASPGLRLKPLERRASGNDVSPATAAGAYAALDGLGAREREDRLLDLVTRAVAGILGYDSAEEVRPDRPFRDLGLDSLTGVQLRDHLGRTLGLRLPSTLVFDHPTPRALARHLGESLTGAAAAPAVPELRGGAAAEEPVVIVSMACRYPGGVTTPEELWDLLEAGGDAIGPFPADRGWDLAALFDDDPDTPGTSYARQGGFIHDAADFDAGFFEMNPREARAADPQQRLLLETSWEAFQRAGIDPSRLRGSRTGVYVGLIYTEYGARAQDDPREHGGYLGTGSAGSVASGRIAYTYGLEGPAITVDTACSSSLVALHLAVRALRDGECDLALVGGATLMATPATFVEFSRQRGLSPDGRCRAFADAADGTGFSEGVGLLLVERLSDARRNGHPVLAVVKGTAVNQDGASNGLTAPNGPAQERVIEEALRAAGLSPADVDAVEAHGTGTTLGDPVEARALLRTYGAARGDRPPLRLGSLKSNIGHTQAAAGVGGVIKMVLALEHRTLPRTLHVDGPSRHVDWDAGGLELLTEAVPWPAGDRPRRFGVSAFGMSGTNAHVIVEEPPAADAAPDARPEPAPAAAVPLVLSAKSPGALRGEARKLAEYLERHPGVPTADVAAELVRTRAEFAHRAVVVASDIGEAVEGLAAVAEGTPAATAVTGYARQARRPVFLYPGQGAQWDGMARALIEESPAFAARIAECAAALDPVTGWSLRQALLDGADLGRVDVVQPVLWATMTGLTAVWESFGVRPAAVVGHSQGEIAAALTAGALSLEESAAVVALRSRALRALSGGGAMLSVAAPADVVAEAIEAIEAAGIAVAAVNGPAATVVAGAAEAVDRLRRELRERGVRVRLVDVDYASHSPQVEPLEAELLEVLPEPAPSPAYTADVFSTVTGGRVDPGGEPGFGRPAYWYRNLRSPVLLQPAVEAALAAGHEVFIEVSPHPVVGMGVQEILDAHPEARSPAVVGTLRRDEGGLRRVLVSVAEAWVNGVPVDWGAHLLAGPSGRAPRPIPTLPTYAFDRRRHWLDAPARTAAAVPGARRAAHPLLDAVLRPAGEDRVLLLGRLGLDGHPWLADHAVEGTVLVPGAVLAELAAFAGGTVGAPRVDELTLTRPLVLEPSGATEIQVTVGPAGTDGRREIGLHARPASGPDAADDPLGAPWTIHAAGVLAPAVPVPAGSAGPDGGSPGAAWPPAGAVPLPVDGLYEDLAAKGYRYGPAFRGLRAVWRSGEDVVAEVSLDAPAGFRLAPTVLDAALHALAPARLFPDDGAVRLPFTWRGFTAHGPAPETVRVRLRRAGDDAVAVELAAADGAPVASIDAVTFRAADPADLAAASGGDSLYELVWEPVTPGSGVPRERAWALGTTDADFPGLDAALAALDAGVPAPAVLVITPPAAPPDGGVPEAVRTALLEVLGTLRRGLADARLAGTLFVVRTRDAVAAAPGDPVGALDGAAVWGLVRSAQSEEPGRIALVDDGGAPLAAVLDAAATGEPQTALRDGRPLAPRLAPRRPDLVRPRGGWRLEAGEGGTAEDLVCRPAEDRPLGPGEVRVAVRAAGLNFRDAMLVLGMYPGVADLGTEGAGVVLEVGDGVTGLAPGDRVMGLVAGGIGPSAVTDHRLLAPIPAGLTFAQAATVPAVFLTAYYALRDLAAARPGERLLVHSAAGGVGGAAIQLARHWGLTVFGTASPGKWPHLERAGLPPERVANSRDLSFAGAVRAATGGRGVDIVLNSLAREFVDASLGLLAPGGRFVEMGKTDVRDPAEIRDRHGVLYRAFDLAEAGPDRIAAMLADIAGLLAEGVLAPLPVTAWETGRAPEAVRHLGLARHVGKVALRIPRPLDPEGTVLVTGGTGGVGRLVAAHLARRHGVRHLLLVSRQGERAPGIEDLRAELDGLGARLTVAAADVADHAALARVLGEVPAERPLTAVVHAAGVLDDATLATLDAGRLDAVLRPKADGAWHLHELTRHLDLAAFVLFSSAAGIVGSAGQAAYAAANVFLDALAALRAREGLPATSVAWGLWRSDSAMTGGLSAADRARMARSGLLPMAPEHALALLDAALDAAAPALAAVRLDPARLAAAPDLAAPLRGLARAGAPPANAPAGTAPDLPGLLAAAEPARRRALVNETVLRYVEAVLGRAPGDDDGEPRSFRELGFDSLTAVELRNRLGKATGLRLPATVVFDHPTPDALAEYLLGRLAPDDPAPNDPAPDPAVPALTAPPAPATGGEIPATAEELFRFIDSEFRSEGRRHV</sequence>
<dbReference type="SMART" id="SM00822">
    <property type="entry name" value="PKS_KR"/>
    <property type="match status" value="1"/>
</dbReference>
<feature type="region of interest" description="N-terminal hotdog fold" evidence="9">
    <location>
        <begin position="931"/>
        <end position="1050"/>
    </location>
</feature>
<dbReference type="SMART" id="SM00825">
    <property type="entry name" value="PKS_KS"/>
    <property type="match status" value="2"/>
</dbReference>
<dbReference type="Pfam" id="PF22621">
    <property type="entry name" value="CurL-like_PKS_C"/>
    <property type="match status" value="1"/>
</dbReference>
<gene>
    <name evidence="14" type="ORF">Msi02_79120</name>
</gene>
<dbReference type="Gene3D" id="3.30.70.3290">
    <property type="match status" value="2"/>
</dbReference>
<dbReference type="Pfam" id="PF00109">
    <property type="entry name" value="ketoacyl-synt"/>
    <property type="match status" value="2"/>
</dbReference>
<evidence type="ECO:0000256" key="5">
    <source>
        <dbReference type="ARBA" id="ARBA00022679"/>
    </source>
</evidence>
<feature type="active site" description="Proton acceptor; for dehydratase activity" evidence="9">
    <location>
        <position position="2324"/>
    </location>
</feature>
<keyword evidence="3" id="KW-0596">Phosphopantetheine</keyword>
<dbReference type="Pfam" id="PF08990">
    <property type="entry name" value="Docking"/>
    <property type="match status" value="1"/>
</dbReference>
<dbReference type="Gene3D" id="1.10.1200.10">
    <property type="entry name" value="ACP-like"/>
    <property type="match status" value="2"/>
</dbReference>
<dbReference type="SMART" id="SM00827">
    <property type="entry name" value="PKS_AT"/>
    <property type="match status" value="2"/>
</dbReference>
<dbReference type="InterPro" id="IPR016036">
    <property type="entry name" value="Malonyl_transacylase_ACP-bd"/>
</dbReference>
<dbReference type="InterPro" id="IPR001227">
    <property type="entry name" value="Ac_transferase_dom_sf"/>
</dbReference>
<dbReference type="EMBL" id="BOOF01000066">
    <property type="protein sequence ID" value="GIH67095.1"/>
    <property type="molecule type" value="Genomic_DNA"/>
</dbReference>
<dbReference type="Gene3D" id="3.10.129.110">
    <property type="entry name" value="Polyketide synthase dehydratase"/>
    <property type="match status" value="2"/>
</dbReference>
<dbReference type="InterPro" id="IPR002364">
    <property type="entry name" value="Quin_OxRdtase/zeta-crystal_CS"/>
</dbReference>
<evidence type="ECO:0000256" key="4">
    <source>
        <dbReference type="ARBA" id="ARBA00022553"/>
    </source>
</evidence>
<comment type="pathway">
    <text evidence="2">Antibiotic biosynthesis.</text>
</comment>
<dbReference type="CDD" id="cd05195">
    <property type="entry name" value="enoyl_red"/>
    <property type="match status" value="1"/>
</dbReference>
<dbReference type="InterPro" id="IPR016035">
    <property type="entry name" value="Acyl_Trfase/lysoPLipase"/>
</dbReference>
<dbReference type="PANTHER" id="PTHR43775:SF51">
    <property type="entry name" value="INACTIVE PHENOLPHTHIOCEROL SYNTHESIS POLYKETIDE SYNTHASE TYPE I PKS1-RELATED"/>
    <property type="match status" value="1"/>
</dbReference>
<evidence type="ECO:0000259" key="11">
    <source>
        <dbReference type="PROSITE" id="PS50075"/>
    </source>
</evidence>
<dbReference type="PROSITE" id="PS52019">
    <property type="entry name" value="PKS_MFAS_DH"/>
    <property type="match status" value="2"/>
</dbReference>
<dbReference type="Gene3D" id="3.40.366.10">
    <property type="entry name" value="Malonyl-Coenzyme A Acyl Carrier Protein, domain 2"/>
    <property type="match status" value="2"/>
</dbReference>
<keyword evidence="6" id="KW-0045">Antibiotic biosynthesis</keyword>
<dbReference type="SMART" id="SM00823">
    <property type="entry name" value="PKS_PP"/>
    <property type="match status" value="2"/>
</dbReference>
<dbReference type="Pfam" id="PF00550">
    <property type="entry name" value="PP-binding"/>
    <property type="match status" value="2"/>
</dbReference>
<feature type="region of interest" description="Disordered" evidence="10">
    <location>
        <begin position="3438"/>
        <end position="3468"/>
    </location>
</feature>
<feature type="domain" description="Carrier" evidence="11">
    <location>
        <begin position="3363"/>
        <end position="3438"/>
    </location>
</feature>
<evidence type="ECO:0000256" key="3">
    <source>
        <dbReference type="ARBA" id="ARBA00022450"/>
    </source>
</evidence>
<dbReference type="InterPro" id="IPR036736">
    <property type="entry name" value="ACP-like_sf"/>
</dbReference>
<keyword evidence="7" id="KW-0511">Multifunctional enzyme</keyword>
<feature type="region of interest" description="C-terminal hotdog fold" evidence="9">
    <location>
        <begin position="2443"/>
        <end position="2577"/>
    </location>
</feature>
<dbReference type="InterPro" id="IPR049900">
    <property type="entry name" value="PKS_mFAS_DH"/>
</dbReference>
<dbReference type="InterPro" id="IPR014043">
    <property type="entry name" value="Acyl_transferase_dom"/>
</dbReference>
<feature type="active site" description="Proton donor; for dehydratase activity" evidence="9">
    <location>
        <position position="1164"/>
    </location>
</feature>
<dbReference type="InterPro" id="IPR001020">
    <property type="entry name" value="PTS_HPr_His_P_site"/>
</dbReference>
<accession>A0ABQ4H086</accession>
<feature type="active site" description="Proton donor; for dehydratase activity" evidence="9">
    <location>
        <position position="2499"/>
    </location>
</feature>
<dbReference type="InterPro" id="IPR013154">
    <property type="entry name" value="ADH-like_N"/>
</dbReference>
<dbReference type="Pfam" id="PF08659">
    <property type="entry name" value="KR"/>
    <property type="match status" value="1"/>
</dbReference>
<dbReference type="SUPFAM" id="SSF52151">
    <property type="entry name" value="FabD/lysophospholipase-like"/>
    <property type="match status" value="2"/>
</dbReference>
<dbReference type="InterPro" id="IPR009081">
    <property type="entry name" value="PP-bd_ACP"/>
</dbReference>
<dbReference type="InterPro" id="IPR020843">
    <property type="entry name" value="ER"/>
</dbReference>
<name>A0ABQ4H086_9ACTN</name>
<dbReference type="InterPro" id="IPR049551">
    <property type="entry name" value="PKS_DH_C"/>
</dbReference>
<feature type="region of interest" description="Disordered" evidence="10">
    <location>
        <begin position="2736"/>
        <end position="2755"/>
    </location>
</feature>
<feature type="domain" description="PKS/mFAS DH" evidence="13">
    <location>
        <begin position="931"/>
        <end position="1244"/>
    </location>
</feature>
<evidence type="ECO:0000256" key="2">
    <source>
        <dbReference type="ARBA" id="ARBA00004792"/>
    </source>
</evidence>
<dbReference type="PROSITE" id="PS50075">
    <property type="entry name" value="CARRIER"/>
    <property type="match status" value="2"/>
</dbReference>
<dbReference type="Pfam" id="PF02801">
    <property type="entry name" value="Ketoacyl-synt_C"/>
    <property type="match status" value="2"/>
</dbReference>
<feature type="domain" description="Carrier" evidence="11">
    <location>
        <begin position="1290"/>
        <end position="1365"/>
    </location>
</feature>
<dbReference type="PROSITE" id="PS00012">
    <property type="entry name" value="PHOSPHOPANTETHEINE"/>
    <property type="match status" value="2"/>
</dbReference>
<dbReference type="SMART" id="SM00826">
    <property type="entry name" value="PKS_DH"/>
    <property type="match status" value="2"/>
</dbReference>
<dbReference type="Pfam" id="PF21089">
    <property type="entry name" value="PKS_DH_N"/>
    <property type="match status" value="2"/>
</dbReference>
<dbReference type="SMART" id="SM00829">
    <property type="entry name" value="PKS_ER"/>
    <property type="match status" value="1"/>
</dbReference>
<keyword evidence="8" id="KW-0012">Acyltransferase</keyword>
<dbReference type="InterPro" id="IPR020841">
    <property type="entry name" value="PKS_Beta-ketoAc_synthase_dom"/>
</dbReference>
<dbReference type="Proteomes" id="UP000660454">
    <property type="component" value="Unassembled WGS sequence"/>
</dbReference>
<dbReference type="InterPro" id="IPR014030">
    <property type="entry name" value="Ketoacyl_synth_N"/>
</dbReference>
<evidence type="ECO:0000256" key="9">
    <source>
        <dbReference type="PROSITE-ProRule" id="PRU01363"/>
    </source>
</evidence>
<dbReference type="PANTHER" id="PTHR43775">
    <property type="entry name" value="FATTY ACID SYNTHASE"/>
    <property type="match status" value="1"/>
</dbReference>
<dbReference type="SUPFAM" id="SSF55048">
    <property type="entry name" value="Probable ACP-binding domain of malonyl-CoA ACP transacylase"/>
    <property type="match status" value="2"/>
</dbReference>
<keyword evidence="5" id="KW-0808">Transferase</keyword>
<dbReference type="Pfam" id="PF08240">
    <property type="entry name" value="ADH_N"/>
    <property type="match status" value="1"/>
</dbReference>
<evidence type="ECO:0000259" key="12">
    <source>
        <dbReference type="PROSITE" id="PS52004"/>
    </source>
</evidence>
<comment type="cofactor">
    <cofactor evidence="1">
        <name>pantetheine 4'-phosphate</name>
        <dbReference type="ChEBI" id="CHEBI:47942"/>
    </cofactor>
</comment>
<dbReference type="InterPro" id="IPR036291">
    <property type="entry name" value="NAD(P)-bd_dom_sf"/>
</dbReference>
<dbReference type="Gene3D" id="3.90.180.10">
    <property type="entry name" value="Medium-chain alcohol dehydrogenases, catalytic domain"/>
    <property type="match status" value="1"/>
</dbReference>
<dbReference type="Gene3D" id="3.40.50.720">
    <property type="entry name" value="NAD(P)-binding Rossmann-like Domain"/>
    <property type="match status" value="3"/>
</dbReference>
<proteinExistence type="predicted"/>
<keyword evidence="4" id="KW-0597">Phosphoprotein</keyword>
<dbReference type="InterPro" id="IPR006162">
    <property type="entry name" value="Ppantetheine_attach_site"/>
</dbReference>
<comment type="caution">
    <text evidence="14">The sequence shown here is derived from an EMBL/GenBank/DDBJ whole genome shotgun (WGS) entry which is preliminary data.</text>
</comment>
<evidence type="ECO:0000259" key="13">
    <source>
        <dbReference type="PROSITE" id="PS52019"/>
    </source>
</evidence>
<dbReference type="SMART" id="SM01294">
    <property type="entry name" value="PKS_PP_betabranch"/>
    <property type="match status" value="2"/>
</dbReference>
<dbReference type="InterPro" id="IPR042104">
    <property type="entry name" value="PKS_dehydratase_sf"/>
</dbReference>
<evidence type="ECO:0000313" key="14">
    <source>
        <dbReference type="EMBL" id="GIH67095.1"/>
    </source>
</evidence>
<feature type="domain" description="Ketosynthase family 3 (KS3)" evidence="12">
    <location>
        <begin position="1384"/>
        <end position="1810"/>
    </location>
</feature>
<evidence type="ECO:0000256" key="6">
    <source>
        <dbReference type="ARBA" id="ARBA00023194"/>
    </source>
</evidence>
<dbReference type="Gene3D" id="3.40.47.10">
    <property type="match status" value="2"/>
</dbReference>
<reference evidence="14 15" key="1">
    <citation type="submission" date="2021-01" db="EMBL/GenBank/DDBJ databases">
        <title>Whole genome shotgun sequence of Microbispora siamensis NBRC 104113.</title>
        <authorList>
            <person name="Komaki H."/>
            <person name="Tamura T."/>
        </authorList>
    </citation>
    <scope>NUCLEOTIDE SEQUENCE [LARGE SCALE GENOMIC DNA]</scope>
    <source>
        <strain evidence="14 15">NBRC 104113</strain>
    </source>
</reference>
<dbReference type="PROSITE" id="PS01162">
    <property type="entry name" value="QOR_ZETA_CRYSTAL"/>
    <property type="match status" value="1"/>
</dbReference>
<dbReference type="InterPro" id="IPR032821">
    <property type="entry name" value="PKS_assoc"/>
</dbReference>
<protein>
    <recommendedName>
        <fullName evidence="16">Acyl transferase domain-containing protein</fullName>
    </recommendedName>
</protein>
<dbReference type="InterPro" id="IPR016039">
    <property type="entry name" value="Thiolase-like"/>
</dbReference>
<dbReference type="SUPFAM" id="SSF47336">
    <property type="entry name" value="ACP-like"/>
    <property type="match status" value="2"/>
</dbReference>
<dbReference type="InterPro" id="IPR018201">
    <property type="entry name" value="Ketoacyl_synth_AS"/>
</dbReference>
<evidence type="ECO:0000256" key="1">
    <source>
        <dbReference type="ARBA" id="ARBA00001957"/>
    </source>
</evidence>
<evidence type="ECO:0000256" key="7">
    <source>
        <dbReference type="ARBA" id="ARBA00023268"/>
    </source>
</evidence>
<feature type="domain" description="PKS/mFAS DH" evidence="13">
    <location>
        <begin position="2292"/>
        <end position="2577"/>
    </location>
</feature>
<dbReference type="PROSITE" id="PS00369">
    <property type="entry name" value="PTS_HPR_HIS"/>
    <property type="match status" value="1"/>
</dbReference>
<feature type="compositionally biased region" description="Pro residues" evidence="10">
    <location>
        <begin position="3442"/>
        <end position="3463"/>
    </location>
</feature>
<dbReference type="InterPro" id="IPR020806">
    <property type="entry name" value="PKS_PP-bd"/>
</dbReference>
<dbReference type="InterPro" id="IPR015083">
    <property type="entry name" value="NorB/c/GfsB-D-like_docking"/>
</dbReference>
<feature type="region of interest" description="N-terminal hotdog fold" evidence="9">
    <location>
        <begin position="2292"/>
        <end position="2423"/>
    </location>
</feature>
<dbReference type="CDD" id="cd00833">
    <property type="entry name" value="PKS"/>
    <property type="match status" value="2"/>
</dbReference>
<keyword evidence="15" id="KW-1185">Reference proteome</keyword>
<dbReference type="PROSITE" id="PS52004">
    <property type="entry name" value="KS3_2"/>
    <property type="match status" value="2"/>
</dbReference>